<gene>
    <name evidence="1" type="ORF">HG15A2_12000</name>
</gene>
<evidence type="ECO:0000313" key="1">
    <source>
        <dbReference type="EMBL" id="QDS97932.1"/>
    </source>
</evidence>
<dbReference type="Proteomes" id="UP000319852">
    <property type="component" value="Chromosome"/>
</dbReference>
<dbReference type="KEGG" id="amob:HG15A2_12000"/>
<sequence length="149" mass="16501">MSQTSGSFAGEFRAITMRYLVKALVKPGKEQALLKAIDDGSLGAGSVAGGEYLRNMRQARLSEDSAARWVEVCYCAEPLNEELPYWEKFFDIVQIKDAHARGNCRDDNGTEPWACGNCDCTEKLEARLEQQGVSFIQALQEQVSNNSNS</sequence>
<accession>A0A517MSW7</accession>
<name>A0A517MSW7_9BACT</name>
<dbReference type="EMBL" id="CP036263">
    <property type="protein sequence ID" value="QDS97932.1"/>
    <property type="molecule type" value="Genomic_DNA"/>
</dbReference>
<protein>
    <submittedName>
        <fullName evidence="1">Uncharacterized protein</fullName>
    </submittedName>
</protein>
<keyword evidence="2" id="KW-1185">Reference proteome</keyword>
<reference evidence="1 2" key="1">
    <citation type="submission" date="2019-02" db="EMBL/GenBank/DDBJ databases">
        <title>Deep-cultivation of Planctomycetes and their phenomic and genomic characterization uncovers novel biology.</title>
        <authorList>
            <person name="Wiegand S."/>
            <person name="Jogler M."/>
            <person name="Boedeker C."/>
            <person name="Pinto D."/>
            <person name="Vollmers J."/>
            <person name="Rivas-Marin E."/>
            <person name="Kohn T."/>
            <person name="Peeters S.H."/>
            <person name="Heuer A."/>
            <person name="Rast P."/>
            <person name="Oberbeckmann S."/>
            <person name="Bunk B."/>
            <person name="Jeske O."/>
            <person name="Meyerdierks A."/>
            <person name="Storesund J.E."/>
            <person name="Kallscheuer N."/>
            <person name="Luecker S."/>
            <person name="Lage O.M."/>
            <person name="Pohl T."/>
            <person name="Merkel B.J."/>
            <person name="Hornburger P."/>
            <person name="Mueller R.-W."/>
            <person name="Bruemmer F."/>
            <person name="Labrenz M."/>
            <person name="Spormann A.M."/>
            <person name="Op den Camp H."/>
            <person name="Overmann J."/>
            <person name="Amann R."/>
            <person name="Jetten M.S.M."/>
            <person name="Mascher T."/>
            <person name="Medema M.H."/>
            <person name="Devos D.P."/>
            <person name="Kaster A.-K."/>
            <person name="Ovreas L."/>
            <person name="Rohde M."/>
            <person name="Galperin M.Y."/>
            <person name="Jogler C."/>
        </authorList>
    </citation>
    <scope>NUCLEOTIDE SEQUENCE [LARGE SCALE GENOMIC DNA]</scope>
    <source>
        <strain evidence="1 2">HG15A2</strain>
    </source>
</reference>
<evidence type="ECO:0000313" key="2">
    <source>
        <dbReference type="Proteomes" id="UP000319852"/>
    </source>
</evidence>
<proteinExistence type="predicted"/>
<organism evidence="1 2">
    <name type="scientific">Adhaeretor mobilis</name>
    <dbReference type="NCBI Taxonomy" id="1930276"/>
    <lineage>
        <taxon>Bacteria</taxon>
        <taxon>Pseudomonadati</taxon>
        <taxon>Planctomycetota</taxon>
        <taxon>Planctomycetia</taxon>
        <taxon>Pirellulales</taxon>
        <taxon>Lacipirellulaceae</taxon>
        <taxon>Adhaeretor</taxon>
    </lineage>
</organism>
<dbReference type="AlphaFoldDB" id="A0A517MSW7"/>